<feature type="transmembrane region" description="Helical" evidence="9">
    <location>
        <begin position="436"/>
        <end position="460"/>
    </location>
</feature>
<comment type="similarity">
    <text evidence="2">Belongs to the Ca(2+):cation antiporter (CaCA) (TC 2.A.19) family.</text>
</comment>
<dbReference type="HOGENOM" id="CLU_008721_4_3_1"/>
<keyword evidence="7 9" id="KW-0472">Membrane</keyword>
<feature type="domain" description="Sodium/calcium exchanger membrane region" evidence="10">
    <location>
        <begin position="95"/>
        <end position="262"/>
    </location>
</feature>
<feature type="domain" description="Sodium/calcium exchanger membrane region" evidence="10">
    <location>
        <begin position="358"/>
        <end position="511"/>
    </location>
</feature>
<evidence type="ECO:0000256" key="2">
    <source>
        <dbReference type="ARBA" id="ARBA00008170"/>
    </source>
</evidence>
<evidence type="ECO:0000256" key="3">
    <source>
        <dbReference type="ARBA" id="ARBA00022448"/>
    </source>
</evidence>
<dbReference type="Gene3D" id="1.20.1420.30">
    <property type="entry name" value="NCX, central ion-binding region"/>
    <property type="match status" value="1"/>
</dbReference>
<evidence type="ECO:0000259" key="10">
    <source>
        <dbReference type="Pfam" id="PF01699"/>
    </source>
</evidence>
<keyword evidence="4 9" id="KW-0812">Transmembrane</keyword>
<evidence type="ECO:0000256" key="5">
    <source>
        <dbReference type="ARBA" id="ARBA00022989"/>
    </source>
</evidence>
<feature type="transmembrane region" description="Helical" evidence="9">
    <location>
        <begin position="63"/>
        <end position="84"/>
    </location>
</feature>
<dbReference type="InterPro" id="IPR004837">
    <property type="entry name" value="NaCa_Exmemb"/>
</dbReference>
<keyword evidence="6" id="KW-0406">Ion transport</keyword>
<feature type="transmembrane region" description="Helical" evidence="9">
    <location>
        <begin position="129"/>
        <end position="148"/>
    </location>
</feature>
<feature type="compositionally biased region" description="Polar residues" evidence="8">
    <location>
        <begin position="300"/>
        <end position="311"/>
    </location>
</feature>
<dbReference type="PANTHER" id="PTHR31503:SF20">
    <property type="entry name" value="CA(2+)_H(+) EXCHANGER, PUTATIVE (EUROFUNG)-RELATED"/>
    <property type="match status" value="1"/>
</dbReference>
<dbReference type="InterPro" id="IPR004713">
    <property type="entry name" value="CaH_exchang"/>
</dbReference>
<feature type="transmembrane region" description="Helical" evidence="9">
    <location>
        <begin position="154"/>
        <end position="177"/>
    </location>
</feature>
<evidence type="ECO:0000313" key="12">
    <source>
        <dbReference type="Proteomes" id="UP000016930"/>
    </source>
</evidence>
<keyword evidence="3" id="KW-0813">Transport</keyword>
<feature type="transmembrane region" description="Helical" evidence="9">
    <location>
        <begin position="198"/>
        <end position="216"/>
    </location>
</feature>
<feature type="transmembrane region" description="Helical" evidence="9">
    <location>
        <begin position="498"/>
        <end position="515"/>
    </location>
</feature>
<proteinExistence type="inferred from homology"/>
<sequence>MAIPLSEVSTEVPTPDIEKGATKVATQEKRLFYRGHNHRVKRFMAAVKNRNGARPQFKWRESFYGAITSSGINILLLVIPLAWVSHFHHAWGHKVTFALCFLSIIPLERMFDWGGEQMAYYLGEELGDLLIVTLNNAVEATLAIILLAHCELRLLQSTIVGVIVLHLLLVPGTSFLTGGMQSWQQELTEHTTELNHSLLMLGVMAIMLPTALFAALDRGASASNAGEPFSSLINDQTRDQILQISRGLSVILLVVYICSRVFIHTSDPDCEEDNKRKRQTTSDNPETRRDSYGSLDRAETMTSQRKASSSPVPDMARLPAEDETEAHAAHIKGKKALAWEKKEKELLEELRMGPGAGFILLVVTVGVMAATAEFLVESIEFVREEGNIEEEWFGLILLPIVSFAGDGTVAIVRFIESILMHLLGRKLREPKEIAQARAIDLSIQFVLWWMPLLVLLGWWIGKPMHLMFDYFELALLLGSCFLVNYVTADSQTNWVEGLIMMAFYLMIAICAWFYVGQPESAIMLTCGSVAQAVAGGAAEGSG</sequence>
<dbReference type="GO" id="GO:0006874">
    <property type="term" value="P:intracellular calcium ion homeostasis"/>
    <property type="evidence" value="ECO:0007669"/>
    <property type="project" value="TreeGrafter"/>
</dbReference>
<evidence type="ECO:0000256" key="7">
    <source>
        <dbReference type="ARBA" id="ARBA00023136"/>
    </source>
</evidence>
<dbReference type="GO" id="GO:0015369">
    <property type="term" value="F:calcium:proton antiporter activity"/>
    <property type="evidence" value="ECO:0007669"/>
    <property type="project" value="TreeGrafter"/>
</dbReference>
<feature type="transmembrane region" description="Helical" evidence="9">
    <location>
        <begin position="352"/>
        <end position="372"/>
    </location>
</feature>
<organism evidence="11 12">
    <name type="scientific">Ceriporiopsis subvermispora (strain B)</name>
    <name type="common">White-rot fungus</name>
    <name type="synonym">Gelatoporia subvermispora</name>
    <dbReference type="NCBI Taxonomy" id="914234"/>
    <lineage>
        <taxon>Eukaryota</taxon>
        <taxon>Fungi</taxon>
        <taxon>Dikarya</taxon>
        <taxon>Basidiomycota</taxon>
        <taxon>Agaricomycotina</taxon>
        <taxon>Agaricomycetes</taxon>
        <taxon>Polyporales</taxon>
        <taxon>Gelatoporiaceae</taxon>
        <taxon>Gelatoporia</taxon>
    </lineage>
</organism>
<evidence type="ECO:0000256" key="6">
    <source>
        <dbReference type="ARBA" id="ARBA00023065"/>
    </source>
</evidence>
<evidence type="ECO:0000313" key="11">
    <source>
        <dbReference type="EMBL" id="EMD35857.1"/>
    </source>
</evidence>
<dbReference type="InterPro" id="IPR044880">
    <property type="entry name" value="NCX_ion-bd_dom_sf"/>
</dbReference>
<feature type="compositionally biased region" description="Basic and acidic residues" evidence="8">
    <location>
        <begin position="285"/>
        <end position="299"/>
    </location>
</feature>
<gene>
    <name evidence="11" type="ORF">CERSUDRAFT_115780</name>
</gene>
<dbReference type="Proteomes" id="UP000016930">
    <property type="component" value="Unassembled WGS sequence"/>
</dbReference>
<dbReference type="AlphaFoldDB" id="M2RBS9"/>
<evidence type="ECO:0000256" key="8">
    <source>
        <dbReference type="SAM" id="MobiDB-lite"/>
    </source>
</evidence>
<dbReference type="OrthoDB" id="1699231at2759"/>
<evidence type="ECO:0000256" key="9">
    <source>
        <dbReference type="SAM" id="Phobius"/>
    </source>
</evidence>
<dbReference type="GO" id="GO:0012505">
    <property type="term" value="C:endomembrane system"/>
    <property type="evidence" value="ECO:0007669"/>
    <property type="project" value="UniProtKB-SubCell"/>
</dbReference>
<reference evidence="11 12" key="1">
    <citation type="journal article" date="2012" name="Proc. Natl. Acad. Sci. U.S.A.">
        <title>Comparative genomics of Ceriporiopsis subvermispora and Phanerochaete chrysosporium provide insight into selective ligninolysis.</title>
        <authorList>
            <person name="Fernandez-Fueyo E."/>
            <person name="Ruiz-Duenas F.J."/>
            <person name="Ferreira P."/>
            <person name="Floudas D."/>
            <person name="Hibbett D.S."/>
            <person name="Canessa P."/>
            <person name="Larrondo L.F."/>
            <person name="James T.Y."/>
            <person name="Seelenfreund D."/>
            <person name="Lobos S."/>
            <person name="Polanco R."/>
            <person name="Tello M."/>
            <person name="Honda Y."/>
            <person name="Watanabe T."/>
            <person name="Watanabe T."/>
            <person name="Ryu J.S."/>
            <person name="Kubicek C.P."/>
            <person name="Schmoll M."/>
            <person name="Gaskell J."/>
            <person name="Hammel K.E."/>
            <person name="St John F.J."/>
            <person name="Vanden Wymelenberg A."/>
            <person name="Sabat G."/>
            <person name="Splinter BonDurant S."/>
            <person name="Syed K."/>
            <person name="Yadav J.S."/>
            <person name="Doddapaneni H."/>
            <person name="Subramanian V."/>
            <person name="Lavin J.L."/>
            <person name="Oguiza J.A."/>
            <person name="Perez G."/>
            <person name="Pisabarro A.G."/>
            <person name="Ramirez L."/>
            <person name="Santoyo F."/>
            <person name="Master E."/>
            <person name="Coutinho P.M."/>
            <person name="Henrissat B."/>
            <person name="Lombard V."/>
            <person name="Magnuson J.K."/>
            <person name="Kuees U."/>
            <person name="Hori C."/>
            <person name="Igarashi K."/>
            <person name="Samejima M."/>
            <person name="Held B.W."/>
            <person name="Barry K.W."/>
            <person name="LaButti K.M."/>
            <person name="Lapidus A."/>
            <person name="Lindquist E.A."/>
            <person name="Lucas S.M."/>
            <person name="Riley R."/>
            <person name="Salamov A.A."/>
            <person name="Hoffmeister D."/>
            <person name="Schwenk D."/>
            <person name="Hadar Y."/>
            <person name="Yarden O."/>
            <person name="de Vries R.P."/>
            <person name="Wiebenga A."/>
            <person name="Stenlid J."/>
            <person name="Eastwood D."/>
            <person name="Grigoriev I.V."/>
            <person name="Berka R.M."/>
            <person name="Blanchette R.A."/>
            <person name="Kersten P."/>
            <person name="Martinez A.T."/>
            <person name="Vicuna R."/>
            <person name="Cullen D."/>
        </authorList>
    </citation>
    <scope>NUCLEOTIDE SEQUENCE [LARGE SCALE GENOMIC DNA]</scope>
    <source>
        <strain evidence="11 12">B</strain>
    </source>
</reference>
<dbReference type="PANTHER" id="PTHR31503">
    <property type="entry name" value="VACUOLAR CALCIUM ION TRANSPORTER"/>
    <property type="match status" value="1"/>
</dbReference>
<feature type="region of interest" description="Disordered" evidence="8">
    <location>
        <begin position="268"/>
        <end position="316"/>
    </location>
</feature>
<comment type="subcellular location">
    <subcellularLocation>
        <location evidence="1">Endomembrane system</location>
        <topology evidence="1">Multi-pass membrane protein</topology>
    </subcellularLocation>
</comment>
<keyword evidence="12" id="KW-1185">Reference proteome</keyword>
<accession>M2RBS9</accession>
<dbReference type="GO" id="GO:0000329">
    <property type="term" value="C:fungal-type vacuole membrane"/>
    <property type="evidence" value="ECO:0007669"/>
    <property type="project" value="TreeGrafter"/>
</dbReference>
<dbReference type="STRING" id="914234.M2RBS9"/>
<evidence type="ECO:0000256" key="4">
    <source>
        <dbReference type="ARBA" id="ARBA00022692"/>
    </source>
</evidence>
<feature type="transmembrane region" description="Helical" evidence="9">
    <location>
        <begin position="466"/>
        <end position="486"/>
    </location>
</feature>
<name>M2RBS9_CERS8</name>
<dbReference type="Pfam" id="PF01699">
    <property type="entry name" value="Na_Ca_ex"/>
    <property type="match status" value="2"/>
</dbReference>
<evidence type="ECO:0000256" key="1">
    <source>
        <dbReference type="ARBA" id="ARBA00004127"/>
    </source>
</evidence>
<dbReference type="EMBL" id="KB445799">
    <property type="protein sequence ID" value="EMD35857.1"/>
    <property type="molecule type" value="Genomic_DNA"/>
</dbReference>
<protein>
    <recommendedName>
        <fullName evidence="10">Sodium/calcium exchanger membrane region domain-containing protein</fullName>
    </recommendedName>
</protein>
<keyword evidence="5 9" id="KW-1133">Transmembrane helix</keyword>
<feature type="transmembrane region" description="Helical" evidence="9">
    <location>
        <begin position="392"/>
        <end position="415"/>
    </location>
</feature>